<dbReference type="EMBL" id="QMRA01000130">
    <property type="protein sequence ID" value="RLE52151.1"/>
    <property type="molecule type" value="Genomic_DNA"/>
</dbReference>
<name>A0A497EYQ2_9CREN</name>
<dbReference type="GO" id="GO:0051539">
    <property type="term" value="F:4 iron, 4 sulfur cluster binding"/>
    <property type="evidence" value="ECO:0007669"/>
    <property type="project" value="UniProtKB-KW"/>
</dbReference>
<dbReference type="NCBIfam" id="TIGR02495">
    <property type="entry name" value="NrdG2"/>
    <property type="match status" value="1"/>
</dbReference>
<dbReference type="GO" id="GO:0003824">
    <property type="term" value="F:catalytic activity"/>
    <property type="evidence" value="ECO:0007669"/>
    <property type="project" value="InterPro"/>
</dbReference>
<protein>
    <submittedName>
        <fullName evidence="8">Anaerobic ribonucleoside-triphosphate reductase activating protein</fullName>
    </submittedName>
</protein>
<accession>A0A497EYQ2</accession>
<keyword evidence="5" id="KW-0408">Iron</keyword>
<evidence type="ECO:0000259" key="7">
    <source>
        <dbReference type="PROSITE" id="PS51918"/>
    </source>
</evidence>
<feature type="domain" description="Radical SAM core" evidence="7">
    <location>
        <begin position="14"/>
        <end position="241"/>
    </location>
</feature>
<evidence type="ECO:0000256" key="4">
    <source>
        <dbReference type="ARBA" id="ARBA00022723"/>
    </source>
</evidence>
<dbReference type="CDD" id="cd01335">
    <property type="entry name" value="Radical_SAM"/>
    <property type="match status" value="1"/>
</dbReference>
<keyword evidence="3" id="KW-0949">S-adenosyl-L-methionine</keyword>
<evidence type="ECO:0000256" key="3">
    <source>
        <dbReference type="ARBA" id="ARBA00022691"/>
    </source>
</evidence>
<keyword evidence="6" id="KW-0411">Iron-sulfur</keyword>
<dbReference type="GO" id="GO:0046872">
    <property type="term" value="F:metal ion binding"/>
    <property type="evidence" value="ECO:0007669"/>
    <property type="project" value="UniProtKB-KW"/>
</dbReference>
<dbReference type="Pfam" id="PF04055">
    <property type="entry name" value="Radical_SAM"/>
    <property type="match status" value="1"/>
</dbReference>
<dbReference type="AlphaFoldDB" id="A0A497EYQ2"/>
<keyword evidence="4" id="KW-0479">Metal-binding</keyword>
<dbReference type="Gene3D" id="3.20.20.70">
    <property type="entry name" value="Aldolase class I"/>
    <property type="match status" value="1"/>
</dbReference>
<dbReference type="PANTHER" id="PTHR30352">
    <property type="entry name" value="PYRUVATE FORMATE-LYASE-ACTIVATING ENZYME"/>
    <property type="match status" value="1"/>
</dbReference>
<dbReference type="InterPro" id="IPR013785">
    <property type="entry name" value="Aldolase_TIM"/>
</dbReference>
<comment type="caution">
    <text evidence="8">The sequence shown here is derived from an EMBL/GenBank/DDBJ whole genome shotgun (WGS) entry which is preliminary data.</text>
</comment>
<evidence type="ECO:0000313" key="8">
    <source>
        <dbReference type="EMBL" id="RLE52151.1"/>
    </source>
</evidence>
<organism evidence="8 9">
    <name type="scientific">Thermoproteota archaeon</name>
    <dbReference type="NCBI Taxonomy" id="2056631"/>
    <lineage>
        <taxon>Archaea</taxon>
        <taxon>Thermoproteota</taxon>
    </lineage>
</organism>
<dbReference type="InterPro" id="IPR034457">
    <property type="entry name" value="Organic_radical-activating"/>
</dbReference>
<sequence length="265" mass="29964">MKVYLAGFKELSLIDYPDKPSCVFWFAGCNFRCPYCYNYSMWKMENWQLVEISKLKELMRKSSVLSEACKVTGGEPTLQPEALIELGREAHRIGMEFGIDTNGSNPSVIRDLLHKYNCLDALAIDIKAPLTPEDYSKAIGINVSSELINKIEMTLREAFNSNVKLEIRIPLIPSINDSLDSLRKIASTLKKLGYLDKCYENRASIVLAEVITEESADPTLKKARKLDLYEVVKLASTIKMPNTFIRHRKLGGKVSVYEATKSLKL</sequence>
<dbReference type="InterPro" id="IPR007197">
    <property type="entry name" value="rSAM"/>
</dbReference>
<evidence type="ECO:0000256" key="1">
    <source>
        <dbReference type="ARBA" id="ARBA00001966"/>
    </source>
</evidence>
<evidence type="ECO:0000256" key="6">
    <source>
        <dbReference type="ARBA" id="ARBA00023014"/>
    </source>
</evidence>
<dbReference type="InterPro" id="IPR012840">
    <property type="entry name" value="NrdG2"/>
</dbReference>
<keyword evidence="2" id="KW-0004">4Fe-4S</keyword>
<comment type="cofactor">
    <cofactor evidence="1">
        <name>[4Fe-4S] cluster</name>
        <dbReference type="ChEBI" id="CHEBI:49883"/>
    </cofactor>
</comment>
<dbReference type="SFLD" id="SFLDG01094">
    <property type="entry name" value="Uncharacterised_Radical_SAM_Su"/>
    <property type="match status" value="1"/>
</dbReference>
<dbReference type="SUPFAM" id="SSF102114">
    <property type="entry name" value="Radical SAM enzymes"/>
    <property type="match status" value="1"/>
</dbReference>
<reference evidence="8 9" key="1">
    <citation type="submission" date="2018-06" db="EMBL/GenBank/DDBJ databases">
        <title>Extensive metabolic versatility and redundancy in microbially diverse, dynamic hydrothermal sediments.</title>
        <authorList>
            <person name="Dombrowski N."/>
            <person name="Teske A."/>
            <person name="Baker B.J."/>
        </authorList>
    </citation>
    <scope>NUCLEOTIDE SEQUENCE [LARGE SCALE GENOMIC DNA]</scope>
    <source>
        <strain evidence="8">B20_G2</strain>
    </source>
</reference>
<dbReference type="InterPro" id="IPR058240">
    <property type="entry name" value="rSAM_sf"/>
</dbReference>
<dbReference type="PROSITE" id="PS51918">
    <property type="entry name" value="RADICAL_SAM"/>
    <property type="match status" value="1"/>
</dbReference>
<evidence type="ECO:0000313" key="9">
    <source>
        <dbReference type="Proteomes" id="UP000269499"/>
    </source>
</evidence>
<evidence type="ECO:0000256" key="2">
    <source>
        <dbReference type="ARBA" id="ARBA00022485"/>
    </source>
</evidence>
<dbReference type="SFLD" id="SFLDS00029">
    <property type="entry name" value="Radical_SAM"/>
    <property type="match status" value="1"/>
</dbReference>
<proteinExistence type="predicted"/>
<gene>
    <name evidence="8" type="ORF">DRJ26_05015</name>
</gene>
<dbReference type="Proteomes" id="UP000269499">
    <property type="component" value="Unassembled WGS sequence"/>
</dbReference>
<dbReference type="PANTHER" id="PTHR30352:SF5">
    <property type="entry name" value="PYRUVATE FORMATE-LYASE 1-ACTIVATING ENZYME"/>
    <property type="match status" value="1"/>
</dbReference>
<evidence type="ECO:0000256" key="5">
    <source>
        <dbReference type="ARBA" id="ARBA00023004"/>
    </source>
</evidence>